<evidence type="ECO:0000259" key="3">
    <source>
        <dbReference type="Pfam" id="PF00881"/>
    </source>
</evidence>
<evidence type="ECO:0000313" key="4">
    <source>
        <dbReference type="EMBL" id="GAM73849.1"/>
    </source>
</evidence>
<dbReference type="Pfam" id="PF00881">
    <property type="entry name" value="Nitroreductase"/>
    <property type="match status" value="1"/>
</dbReference>
<dbReference type="SUPFAM" id="SSF55469">
    <property type="entry name" value="FMN-dependent nitroreductase-like"/>
    <property type="match status" value="1"/>
</dbReference>
<reference evidence="4 5" key="2">
    <citation type="submission" date="2015-01" db="EMBL/GenBank/DDBJ databases">
        <authorList>
            <consortium name="NBRP consortium"/>
            <person name="Sawabe T."/>
            <person name="Meirelles P."/>
            <person name="Feng G."/>
            <person name="Sayaka M."/>
            <person name="Hattori M."/>
            <person name="Ohkuma M."/>
        </authorList>
    </citation>
    <scope>NUCLEOTIDE SEQUENCE [LARGE SCALE GENOMIC DNA]</scope>
    <source>
        <strain evidence="5">JCM 19241</strain>
    </source>
</reference>
<dbReference type="Gene3D" id="3.40.109.10">
    <property type="entry name" value="NADH Oxidase"/>
    <property type="match status" value="1"/>
</dbReference>
<sequence>MLKKIIPLSTRNKLRRTFLHYSLKFGSKNIFMSKLYYFFLSREFGREEHAVLNGRRKYHNSVKNDVHALVLLRRNIHRVEKGLIMRPRKDAFGKAYIIETLVAYKTCVDNKIGEDAEIKWANDVLEKFFSSVTHSDHDEIGKAWSIYCSIDKNVIGTPMSDVPYTFSSKPDLDVSYEQLQSLFLNRRSVRWYEQKRVPEELIRKAVQQASLAPSACNRQPFSFHLTLEPEKAVKVANYAMGTAGFSHNIPAIIAVVGDLSAYPFERDRHVIYIDGSLASMQLMLSLETLGLSSCPINWPDIEDRDRKISEELGLEVYEKVIMLIAVGYGDKEGLIPFSQKKSADTLIKFIGEE</sequence>
<dbReference type="PANTHER" id="PTHR43673:SF10">
    <property type="entry name" value="NADH DEHYDROGENASE_NAD(P)H NITROREDUCTASE XCC3605-RELATED"/>
    <property type="match status" value="1"/>
</dbReference>
<dbReference type="AlphaFoldDB" id="A0A0B8QGV8"/>
<accession>A0A0B8QGV8</accession>
<name>A0A0B8QGV8_9VIBR</name>
<dbReference type="EMBL" id="BBSC01000002">
    <property type="protein sequence ID" value="GAM73849.1"/>
    <property type="molecule type" value="Genomic_DNA"/>
</dbReference>
<dbReference type="InterPro" id="IPR029479">
    <property type="entry name" value="Nitroreductase"/>
</dbReference>
<keyword evidence="2" id="KW-0560">Oxidoreductase</keyword>
<comment type="similarity">
    <text evidence="1">Belongs to the nitroreductase family.</text>
</comment>
<evidence type="ECO:0000256" key="1">
    <source>
        <dbReference type="ARBA" id="ARBA00007118"/>
    </source>
</evidence>
<dbReference type="PANTHER" id="PTHR43673">
    <property type="entry name" value="NAD(P)H NITROREDUCTASE YDGI-RELATED"/>
    <property type="match status" value="1"/>
</dbReference>
<comment type="caution">
    <text evidence="4">The sequence shown here is derived from an EMBL/GenBank/DDBJ whole genome shotgun (WGS) entry which is preliminary data.</text>
</comment>
<gene>
    <name evidence="4" type="ORF">JCM19241_5045</name>
</gene>
<proteinExistence type="inferred from homology"/>
<dbReference type="CDD" id="cd02062">
    <property type="entry name" value="Nitro_FMN_reductase"/>
    <property type="match status" value="1"/>
</dbReference>
<dbReference type="InterPro" id="IPR000415">
    <property type="entry name" value="Nitroreductase-like"/>
</dbReference>
<reference evidence="4 5" key="1">
    <citation type="submission" date="2015-01" db="EMBL/GenBank/DDBJ databases">
        <title>Vibrio sp. C94 JCM 19241 whole genome shotgun sequence.</title>
        <authorList>
            <person name="Sawabe T."/>
            <person name="Meirelles P."/>
            <person name="Feng G."/>
            <person name="Sayaka M."/>
            <person name="Hattori M."/>
            <person name="Ohkuma M."/>
        </authorList>
    </citation>
    <scope>NUCLEOTIDE SEQUENCE [LARGE SCALE GENOMIC DNA]</scope>
    <source>
        <strain evidence="5">JCM 19241</strain>
    </source>
</reference>
<organism evidence="4 5">
    <name type="scientific">Vibrio ishigakensis</name>
    <dbReference type="NCBI Taxonomy" id="1481914"/>
    <lineage>
        <taxon>Bacteria</taxon>
        <taxon>Pseudomonadati</taxon>
        <taxon>Pseudomonadota</taxon>
        <taxon>Gammaproteobacteria</taxon>
        <taxon>Vibrionales</taxon>
        <taxon>Vibrionaceae</taxon>
        <taxon>Vibrio</taxon>
    </lineage>
</organism>
<dbReference type="STRING" id="1481914.JCM19241_5045"/>
<dbReference type="Proteomes" id="UP000031666">
    <property type="component" value="Unassembled WGS sequence"/>
</dbReference>
<dbReference type="GO" id="GO:0016491">
    <property type="term" value="F:oxidoreductase activity"/>
    <property type="evidence" value="ECO:0007669"/>
    <property type="project" value="UniProtKB-KW"/>
</dbReference>
<evidence type="ECO:0000256" key="2">
    <source>
        <dbReference type="ARBA" id="ARBA00023002"/>
    </source>
</evidence>
<evidence type="ECO:0000313" key="5">
    <source>
        <dbReference type="Proteomes" id="UP000031666"/>
    </source>
</evidence>
<feature type="domain" description="Nitroreductase" evidence="3">
    <location>
        <begin position="185"/>
        <end position="239"/>
    </location>
</feature>
<protein>
    <submittedName>
        <fullName evidence="4">Nitroreductase family protein</fullName>
    </submittedName>
</protein>